<dbReference type="GeneID" id="30170864"/>
<dbReference type="RefSeq" id="XP_070059139.1">
    <property type="nucleotide sequence ID" value="XM_070203038.1"/>
</dbReference>
<dbReference type="KEGG" id="kpin:30170864"/>
<name>A0AAJ8MRI0_9TREE</name>
<dbReference type="InterPro" id="IPR017441">
    <property type="entry name" value="Protein_kinase_ATP_BS"/>
</dbReference>
<dbReference type="PROSITE" id="PS50011">
    <property type="entry name" value="PROTEIN_KINASE_DOM"/>
    <property type="match status" value="1"/>
</dbReference>
<feature type="compositionally biased region" description="Acidic residues" evidence="4">
    <location>
        <begin position="1181"/>
        <end position="1190"/>
    </location>
</feature>
<feature type="compositionally biased region" description="Polar residues" evidence="4">
    <location>
        <begin position="11"/>
        <end position="20"/>
    </location>
</feature>
<keyword evidence="1 3" id="KW-0547">Nucleotide-binding</keyword>
<dbReference type="PANTHER" id="PTHR24346">
    <property type="entry name" value="MAP/MICROTUBULE AFFINITY-REGULATING KINASE"/>
    <property type="match status" value="1"/>
</dbReference>
<feature type="compositionally biased region" description="Low complexity" evidence="4">
    <location>
        <begin position="817"/>
        <end position="838"/>
    </location>
</feature>
<dbReference type="InterPro" id="IPR008271">
    <property type="entry name" value="Ser/Thr_kinase_AS"/>
</dbReference>
<feature type="compositionally biased region" description="Low complexity" evidence="4">
    <location>
        <begin position="1033"/>
        <end position="1043"/>
    </location>
</feature>
<evidence type="ECO:0000259" key="5">
    <source>
        <dbReference type="PROSITE" id="PS50011"/>
    </source>
</evidence>
<keyword evidence="2 3" id="KW-0067">ATP-binding</keyword>
<dbReference type="Gene3D" id="1.10.510.10">
    <property type="entry name" value="Transferase(Phosphotransferase) domain 1"/>
    <property type="match status" value="1"/>
</dbReference>
<dbReference type="GO" id="GO:0005524">
    <property type="term" value="F:ATP binding"/>
    <property type="evidence" value="ECO:0007669"/>
    <property type="project" value="UniProtKB-UniRule"/>
</dbReference>
<evidence type="ECO:0000313" key="7">
    <source>
        <dbReference type="Proteomes" id="UP000094020"/>
    </source>
</evidence>
<organism evidence="6 7">
    <name type="scientific">Kwoniella pini CBS 10737</name>
    <dbReference type="NCBI Taxonomy" id="1296096"/>
    <lineage>
        <taxon>Eukaryota</taxon>
        <taxon>Fungi</taxon>
        <taxon>Dikarya</taxon>
        <taxon>Basidiomycota</taxon>
        <taxon>Agaricomycotina</taxon>
        <taxon>Tremellomycetes</taxon>
        <taxon>Tremellales</taxon>
        <taxon>Cryptococcaceae</taxon>
        <taxon>Kwoniella</taxon>
    </lineage>
</organism>
<feature type="region of interest" description="Disordered" evidence="4">
    <location>
        <begin position="1"/>
        <end position="20"/>
    </location>
</feature>
<evidence type="ECO:0000256" key="2">
    <source>
        <dbReference type="ARBA" id="ARBA00022840"/>
    </source>
</evidence>
<dbReference type="PROSITE" id="PS00108">
    <property type="entry name" value="PROTEIN_KINASE_ST"/>
    <property type="match status" value="1"/>
</dbReference>
<dbReference type="PANTHER" id="PTHR24346:SF110">
    <property type="entry name" value="NON-SPECIFIC SERINE_THREONINE PROTEIN KINASE"/>
    <property type="match status" value="1"/>
</dbReference>
<dbReference type="GO" id="GO:0004674">
    <property type="term" value="F:protein serine/threonine kinase activity"/>
    <property type="evidence" value="ECO:0007669"/>
    <property type="project" value="TreeGrafter"/>
</dbReference>
<evidence type="ECO:0000256" key="4">
    <source>
        <dbReference type="SAM" id="MobiDB-lite"/>
    </source>
</evidence>
<evidence type="ECO:0000256" key="1">
    <source>
        <dbReference type="ARBA" id="ARBA00022741"/>
    </source>
</evidence>
<feature type="compositionally biased region" description="Basic and acidic residues" evidence="4">
    <location>
        <begin position="1235"/>
        <end position="1251"/>
    </location>
</feature>
<feature type="region of interest" description="Disordered" evidence="4">
    <location>
        <begin position="307"/>
        <end position="518"/>
    </location>
</feature>
<feature type="compositionally biased region" description="Polar residues" evidence="4">
    <location>
        <begin position="334"/>
        <end position="343"/>
    </location>
</feature>
<evidence type="ECO:0000256" key="3">
    <source>
        <dbReference type="PROSITE-ProRule" id="PRU10141"/>
    </source>
</evidence>
<feature type="compositionally biased region" description="Low complexity" evidence="4">
    <location>
        <begin position="727"/>
        <end position="738"/>
    </location>
</feature>
<dbReference type="EMBL" id="CP144524">
    <property type="protein sequence ID" value="WWC71003.1"/>
    <property type="molecule type" value="Genomic_DNA"/>
</dbReference>
<feature type="binding site" evidence="3">
    <location>
        <position position="80"/>
    </location>
    <ligand>
        <name>ATP</name>
        <dbReference type="ChEBI" id="CHEBI:30616"/>
    </ligand>
</feature>
<feature type="compositionally biased region" description="Gly residues" evidence="4">
    <location>
        <begin position="1"/>
        <end position="10"/>
    </location>
</feature>
<feature type="compositionally biased region" description="Pro residues" evidence="4">
    <location>
        <begin position="714"/>
        <end position="723"/>
    </location>
</feature>
<accession>A0AAJ8MRI0</accession>
<feature type="compositionally biased region" description="Basic and acidic residues" evidence="4">
    <location>
        <begin position="978"/>
        <end position="990"/>
    </location>
</feature>
<dbReference type="PROSITE" id="PS00107">
    <property type="entry name" value="PROTEIN_KINASE_ATP"/>
    <property type="match status" value="1"/>
</dbReference>
<feature type="compositionally biased region" description="Basic and acidic residues" evidence="4">
    <location>
        <begin position="612"/>
        <end position="624"/>
    </location>
</feature>
<dbReference type="SUPFAM" id="SSF56112">
    <property type="entry name" value="Protein kinase-like (PK-like)"/>
    <property type="match status" value="1"/>
</dbReference>
<dbReference type="Pfam" id="PF00069">
    <property type="entry name" value="Pkinase"/>
    <property type="match status" value="1"/>
</dbReference>
<feature type="compositionally biased region" description="Polar residues" evidence="4">
    <location>
        <begin position="864"/>
        <end position="886"/>
    </location>
</feature>
<feature type="region of interest" description="Disordered" evidence="4">
    <location>
        <begin position="612"/>
        <end position="637"/>
    </location>
</feature>
<dbReference type="Proteomes" id="UP000094020">
    <property type="component" value="Chromosome 6"/>
</dbReference>
<feature type="compositionally biased region" description="Low complexity" evidence="4">
    <location>
        <begin position="437"/>
        <end position="448"/>
    </location>
</feature>
<feature type="compositionally biased region" description="Polar residues" evidence="4">
    <location>
        <begin position="353"/>
        <end position="367"/>
    </location>
</feature>
<feature type="compositionally biased region" description="Basic and acidic residues" evidence="4">
    <location>
        <begin position="769"/>
        <end position="791"/>
    </location>
</feature>
<dbReference type="SMART" id="SM00220">
    <property type="entry name" value="S_TKc"/>
    <property type="match status" value="1"/>
</dbReference>
<dbReference type="InterPro" id="IPR000719">
    <property type="entry name" value="Prot_kinase_dom"/>
</dbReference>
<dbReference type="InterPro" id="IPR011009">
    <property type="entry name" value="Kinase-like_dom_sf"/>
</dbReference>
<dbReference type="GO" id="GO:0035556">
    <property type="term" value="P:intracellular signal transduction"/>
    <property type="evidence" value="ECO:0007669"/>
    <property type="project" value="TreeGrafter"/>
</dbReference>
<reference evidence="6" key="2">
    <citation type="submission" date="2024-02" db="EMBL/GenBank/DDBJ databases">
        <title>Comparative genomics of Cryptococcus and Kwoniella reveals pathogenesis evolution and contrasting modes of karyotype evolution via chromosome fusion or intercentromeric recombination.</title>
        <authorList>
            <person name="Coelho M.A."/>
            <person name="David-Palma M."/>
            <person name="Shea T."/>
            <person name="Bowers K."/>
            <person name="McGinley-Smith S."/>
            <person name="Mohammad A.W."/>
            <person name="Gnirke A."/>
            <person name="Yurkov A.M."/>
            <person name="Nowrousian M."/>
            <person name="Sun S."/>
            <person name="Cuomo C.A."/>
            <person name="Heitman J."/>
        </authorList>
    </citation>
    <scope>NUCLEOTIDE SEQUENCE</scope>
    <source>
        <strain evidence="6">CBS 10737</strain>
    </source>
</reference>
<gene>
    <name evidence="6" type="ORF">I206_104956</name>
</gene>
<dbReference type="GO" id="GO:0005737">
    <property type="term" value="C:cytoplasm"/>
    <property type="evidence" value="ECO:0007669"/>
    <property type="project" value="TreeGrafter"/>
</dbReference>
<protein>
    <recommendedName>
        <fullName evidence="5">Protein kinase domain-containing protein</fullName>
    </recommendedName>
</protein>
<sequence>MAAPRRGGGQNNFTSYSANSANNKQAQLTNAYQELAKELGTDKLKVVGGYTLGRVIGEGTYGSVHLATHRLSGTRCAIKKIPKSFTPHLTREIHHHRRLHHPSIVHLHEIIATENNIWLVTELCSGGELFDYLVERGRMLEGEARKLFGELVVAVGWMHRQGVVHRDLKLENVLLDGELRIKLGDLGFVREWQRGRLMETFCGTTGYASPEMLAGRKYLGVETDIWSMGIILYTLLCGGLPFDDDDERVMKELIMKGEYDEPEWLSEEARSLIRSMLQQEPSQRITVEGIFEHPWFKMTLVDRIQGHAGDSHSIPPSPLPDGPASGDELFSEPFNKSATTGSLHLTPHLAQPSPLSTNVPTVPNNDSEPSEPSVAGSETGKAESTDTTPPTTAEEDDGEEMGPPFHRVNSSEFSATEKALELLHPNSSQSTIRRPASISPKSSSQYKSKVARRSTLEGQKEEDEEGSDVAASLPTPDDHSLHLPLAQHSRTPSRTKRRSVSSTMSVERRHSHHSMSGQWQRYLPEDYLAKLNETPSPPFTTSSEKYLLNQLNDMGMDIGQLKHSVENDACDSSAAMWWILRAKQADRGETNEVIEARETSAAKKREKLAHYAREERRKAREAAKEQSQGITEDSSDSRFPAAVTFKDGAASIPVTPSFTIMDLGAPISGTGQPVFASPDVLPVSSDTSAIDALNAVKTPQFELRPLPGTLAPNTAPPTTPPRDPPLRDLLSSPDASPARADDDRTTKRRSPSMSMLQRATSAWVGVSGKKNEEKERAETDSPASHKDEKRSTSPSKLLKPPPRPKHLPRPDGDHDAASSSHPTPASTPPASGTPLTTPQREKQSTLGKSAGQNTGGAVDLTEEMTASTSGNSITADQLVAGSSKQPKGNKRDSLWTTFRHLFNEDKRRRKRDIPGSPLAGSETKVPPSVVLTRGPNGRVPHINRTPVSLPPGSRRTSLDGRPAMHSRRSSSISNSRRSSFDGHVMHETHDLGGLYRRTSQRSHGSQTPTSDREYIDFPSRPGSAHSVQRGNSRRSSMSMRSPSLVSDHASGRFKSGQPASPLHNYRRRAPGGSDSSRVRHYRVIHENQALRPSSVTSSIKSNASSRASSVERKRDTDREDDSGRDDTASLRSQRRKRSEGGSGKNSSLAQQIHRTRSPLSASQPAKKGPTRDVFQKKQDDDWISEEEDEFAGGLGQIGNTSSSNSGQRWLNGTRASAYPGLKFSNPSTKRKERGRRTSLEEKHDKLEEDGRTGLGIGMEGPPGSTNSGRARRGLPPGRSAATVIEEEEEDEE</sequence>
<evidence type="ECO:0000313" key="6">
    <source>
        <dbReference type="EMBL" id="WWC71003.1"/>
    </source>
</evidence>
<reference evidence="6" key="1">
    <citation type="submission" date="2013-07" db="EMBL/GenBank/DDBJ databases">
        <authorList>
            <consortium name="The Broad Institute Genome Sequencing Platform"/>
            <person name="Cuomo C."/>
            <person name="Litvintseva A."/>
            <person name="Chen Y."/>
            <person name="Heitman J."/>
            <person name="Sun S."/>
            <person name="Springer D."/>
            <person name="Dromer F."/>
            <person name="Young S.K."/>
            <person name="Zeng Q."/>
            <person name="Gargeya S."/>
            <person name="Fitzgerald M."/>
            <person name="Abouelleil A."/>
            <person name="Alvarado L."/>
            <person name="Berlin A.M."/>
            <person name="Chapman S.B."/>
            <person name="Dewar J."/>
            <person name="Goldberg J."/>
            <person name="Griggs A."/>
            <person name="Gujja S."/>
            <person name="Hansen M."/>
            <person name="Howarth C."/>
            <person name="Imamovic A."/>
            <person name="Larimer J."/>
            <person name="McCowan C."/>
            <person name="Murphy C."/>
            <person name="Pearson M."/>
            <person name="Priest M."/>
            <person name="Roberts A."/>
            <person name="Saif S."/>
            <person name="Shea T."/>
            <person name="Sykes S."/>
            <person name="Wortman J."/>
            <person name="Nusbaum C."/>
            <person name="Birren B."/>
        </authorList>
    </citation>
    <scope>NUCLEOTIDE SEQUENCE</scope>
    <source>
        <strain evidence="6">CBS 10737</strain>
    </source>
</reference>
<feature type="domain" description="Protein kinase" evidence="5">
    <location>
        <begin position="50"/>
        <end position="296"/>
    </location>
</feature>
<feature type="compositionally biased region" description="Polar residues" evidence="4">
    <location>
        <begin position="1197"/>
        <end position="1214"/>
    </location>
</feature>
<feature type="region of interest" description="Disordered" evidence="4">
    <location>
        <begin position="701"/>
        <end position="1292"/>
    </location>
</feature>
<feature type="compositionally biased region" description="Low complexity" evidence="4">
    <location>
        <begin position="1097"/>
        <end position="1108"/>
    </location>
</feature>
<dbReference type="CDD" id="cd14003">
    <property type="entry name" value="STKc_AMPK-like"/>
    <property type="match status" value="1"/>
</dbReference>
<feature type="compositionally biased region" description="Basic and acidic residues" evidence="4">
    <location>
        <begin position="1169"/>
        <end position="1180"/>
    </location>
</feature>
<dbReference type="FunFam" id="1.10.510.10:FF:000571">
    <property type="entry name" value="Maternal embryonic leucine zipper kinase"/>
    <property type="match status" value="1"/>
</dbReference>
<feature type="compositionally biased region" description="Polar residues" evidence="4">
    <location>
        <begin position="1144"/>
        <end position="1163"/>
    </location>
</feature>
<feature type="compositionally biased region" description="Polar residues" evidence="4">
    <location>
        <begin position="751"/>
        <end position="760"/>
    </location>
</feature>
<keyword evidence="7" id="KW-1185">Reference proteome</keyword>
<proteinExistence type="predicted"/>